<dbReference type="PANTHER" id="PTHR47780:SF1">
    <property type="entry name" value="PROTEIN SET DOMAIN GROUP 41"/>
    <property type="match status" value="1"/>
</dbReference>
<dbReference type="Gene3D" id="1.25.40.10">
    <property type="entry name" value="Tetratricopeptide repeat domain"/>
    <property type="match status" value="1"/>
</dbReference>
<evidence type="ECO:0000313" key="3">
    <source>
        <dbReference type="Proteomes" id="UP001227230"/>
    </source>
</evidence>
<dbReference type="EMBL" id="CP126665">
    <property type="protein sequence ID" value="WKA10938.1"/>
    <property type="molecule type" value="Genomic_DNA"/>
</dbReference>
<organism evidence="2 3">
    <name type="scientific">Vitis vinifera</name>
    <name type="common">Grape</name>
    <dbReference type="NCBI Taxonomy" id="29760"/>
    <lineage>
        <taxon>Eukaryota</taxon>
        <taxon>Viridiplantae</taxon>
        <taxon>Streptophyta</taxon>
        <taxon>Embryophyta</taxon>
        <taxon>Tracheophyta</taxon>
        <taxon>Spermatophyta</taxon>
        <taxon>Magnoliopsida</taxon>
        <taxon>eudicotyledons</taxon>
        <taxon>Gunneridae</taxon>
        <taxon>Pentapetalae</taxon>
        <taxon>rosids</taxon>
        <taxon>Vitales</taxon>
        <taxon>Vitaceae</taxon>
        <taxon>Viteae</taxon>
        <taxon>Vitis</taxon>
    </lineage>
</organism>
<keyword evidence="3" id="KW-1185">Reference proteome</keyword>
<feature type="domain" description="SET" evidence="1">
    <location>
        <begin position="135"/>
        <end position="286"/>
    </location>
</feature>
<accession>A0ABY9DTS1</accession>
<dbReference type="InterPro" id="IPR011990">
    <property type="entry name" value="TPR-like_helical_dom_sf"/>
</dbReference>
<dbReference type="Gene3D" id="2.170.270.10">
    <property type="entry name" value="SET domain"/>
    <property type="match status" value="1"/>
</dbReference>
<dbReference type="PANTHER" id="PTHR47780">
    <property type="entry name" value="PROTEIN SET DOMAIN GROUP 41"/>
    <property type="match status" value="1"/>
</dbReference>
<dbReference type="InterPro" id="IPR046341">
    <property type="entry name" value="SET_dom_sf"/>
</dbReference>
<evidence type="ECO:0000313" key="2">
    <source>
        <dbReference type="EMBL" id="WKA10938.1"/>
    </source>
</evidence>
<sequence>MEMRMREDTEMGLDLTHPLPPLASSLHDSHLRSHCSACFSPLPPTVLVNTNPSSSFLCYCSPPCSASDSPLHFSSAEHHLFLLLRHSHPSTAHSSDLRAALRLLHILHLPPLHTQPLHRICGLLTNLHHLISPSHNSESDETLTRIRDGGKAMAVARCMRDGTEFSGDSKLEEALLCLVLTNAVEVQVNGGSALGIAVYDWCFSWINHSCSPNACYRFLLRSPETPQFSGESRLQIIPGGNDEIEIQNAVRSKSESIEGCNIHGPRIIVRSIKAIKKGEEVWVAYIDLLQPKEIRHAELWVKYWFSCCCNRCNASPPTYVDLVLQETLAHSLNYIDDNMCREEEIRKLTDYVDDAIADYLSVGNPEACCEKLENVIAQGLPDEQLEPIEGKSQANFKLHPLHHLSLAAYTTLASAYRVRASQLLDLHSEMDGDELEALSLIKTSAAYSLLLAGATHRIFLSDSSLIASIANFWMNAGESLLSLARSSLLNSFVKGRLPVLNLSSLQSHKCNECSLADEFEANFFGSQAHNGGLENISKQFLNCVSSITPKVWSFLIQGHHLCKKFKDPIDSNWLQKMETSKIWGFQAHSGCTAMDSSSWDEESTGGYEAQRDTNQERKNLFKLGIHCLLYGGFLSSICYGPSSYLTRYIRNLVDGEESLTGNSSHEMD</sequence>
<gene>
    <name evidence="2" type="ORF">VitviT2T_028481</name>
</gene>
<protein>
    <recommendedName>
        <fullName evidence="1">SET domain-containing protein</fullName>
    </recommendedName>
</protein>
<dbReference type="Proteomes" id="UP001227230">
    <property type="component" value="Chromosome 18"/>
</dbReference>
<reference evidence="2 3" key="1">
    <citation type="journal article" date="2023" name="Hortic Res">
        <title>The complete reference genome for grapevine (Vitis vinifera L.) genetics and breeding.</title>
        <authorList>
            <person name="Shi X."/>
            <person name="Cao S."/>
            <person name="Wang X."/>
            <person name="Huang S."/>
            <person name="Wang Y."/>
            <person name="Liu Z."/>
            <person name="Liu W."/>
            <person name="Leng X."/>
            <person name="Peng Y."/>
            <person name="Wang N."/>
            <person name="Wang Y."/>
            <person name="Ma Z."/>
            <person name="Xu X."/>
            <person name="Zhang F."/>
            <person name="Xue H."/>
            <person name="Zhong H."/>
            <person name="Wang Y."/>
            <person name="Zhang K."/>
            <person name="Velt A."/>
            <person name="Avia K."/>
            <person name="Holtgrawe D."/>
            <person name="Grimplet J."/>
            <person name="Matus J.T."/>
            <person name="Ware D."/>
            <person name="Wu X."/>
            <person name="Wang H."/>
            <person name="Liu C."/>
            <person name="Fang Y."/>
            <person name="Rustenholz C."/>
            <person name="Cheng Z."/>
            <person name="Xiao H."/>
            <person name="Zhou Y."/>
        </authorList>
    </citation>
    <scope>NUCLEOTIDE SEQUENCE [LARGE SCALE GENOMIC DNA]</scope>
    <source>
        <strain evidence="3">cv. Pinot noir / PN40024</strain>
        <tissue evidence="2">Leaf</tissue>
    </source>
</reference>
<dbReference type="InterPro" id="IPR001214">
    <property type="entry name" value="SET_dom"/>
</dbReference>
<evidence type="ECO:0000259" key="1">
    <source>
        <dbReference type="PROSITE" id="PS50280"/>
    </source>
</evidence>
<dbReference type="CDD" id="cd20071">
    <property type="entry name" value="SET_SMYD"/>
    <property type="match status" value="1"/>
</dbReference>
<name>A0ABY9DTS1_VITVI</name>
<dbReference type="SUPFAM" id="SSF82199">
    <property type="entry name" value="SET domain"/>
    <property type="match status" value="2"/>
</dbReference>
<proteinExistence type="predicted"/>
<dbReference type="PROSITE" id="PS50280">
    <property type="entry name" value="SET"/>
    <property type="match status" value="1"/>
</dbReference>